<keyword evidence="5" id="KW-0472">Membrane</keyword>
<evidence type="ECO:0000256" key="5">
    <source>
        <dbReference type="SAM" id="Phobius"/>
    </source>
</evidence>
<dbReference type="Ensembl" id="ENSSFOT00015041362.1">
    <property type="protein sequence ID" value="ENSSFOP00015058916.1"/>
    <property type="gene ID" value="ENSSFOG00015026113.1"/>
</dbReference>
<dbReference type="OrthoDB" id="248747at2759"/>
<dbReference type="Pfam" id="PF00957">
    <property type="entry name" value="Synaptobrevin"/>
    <property type="match status" value="1"/>
</dbReference>
<keyword evidence="5" id="KW-1133">Transmembrane helix</keyword>
<keyword evidence="5" id="KW-0812">Transmembrane</keyword>
<dbReference type="GO" id="GO:0016192">
    <property type="term" value="P:vesicle-mediated transport"/>
    <property type="evidence" value="ECO:0007669"/>
    <property type="project" value="InterPro"/>
</dbReference>
<dbReference type="GeneTree" id="ENSGT00990000205556"/>
<dbReference type="Proteomes" id="UP000694397">
    <property type="component" value="Chromosome 6"/>
</dbReference>
<protein>
    <recommendedName>
        <fullName evidence="6">V-SNARE coiled-coil homology domain-containing protein</fullName>
    </recommendedName>
</protein>
<evidence type="ECO:0000256" key="2">
    <source>
        <dbReference type="ARBA" id="ARBA00046280"/>
    </source>
</evidence>
<evidence type="ECO:0000256" key="4">
    <source>
        <dbReference type="SAM" id="MobiDB-lite"/>
    </source>
</evidence>
<dbReference type="PROSITE" id="PS50892">
    <property type="entry name" value="V_SNARE"/>
    <property type="match status" value="1"/>
</dbReference>
<dbReference type="InterPro" id="IPR042855">
    <property type="entry name" value="V_SNARE_CC"/>
</dbReference>
<dbReference type="GO" id="GO:0016020">
    <property type="term" value="C:membrane"/>
    <property type="evidence" value="ECO:0007669"/>
    <property type="project" value="InterPro"/>
</dbReference>
<accession>A0A8C9TYF7</accession>
<dbReference type="AlphaFoldDB" id="A0A8C9TYF7"/>
<dbReference type="InterPro" id="IPR001388">
    <property type="entry name" value="Synaptobrevin-like"/>
</dbReference>
<name>A0A8C9TYF7_SCLFO</name>
<dbReference type="PRINTS" id="PR00219">
    <property type="entry name" value="SYNAPTOBREVN"/>
</dbReference>
<dbReference type="PANTHER" id="PTHR45701">
    <property type="entry name" value="SYNAPTOBREVIN FAMILY MEMBER"/>
    <property type="match status" value="1"/>
</dbReference>
<proteinExistence type="inferred from homology"/>
<evidence type="ECO:0000313" key="8">
    <source>
        <dbReference type="Proteomes" id="UP000694397"/>
    </source>
</evidence>
<comment type="similarity">
    <text evidence="1">Belongs to the synaptobrevin family.</text>
</comment>
<reference evidence="7" key="3">
    <citation type="submission" date="2025-09" db="UniProtKB">
        <authorList>
            <consortium name="Ensembl"/>
        </authorList>
    </citation>
    <scope>IDENTIFICATION</scope>
</reference>
<evidence type="ECO:0000256" key="3">
    <source>
        <dbReference type="PROSITE-ProRule" id="PRU00290"/>
    </source>
</evidence>
<sequence>LASGSSRLEQAKCGAEEVMHIMLKNIDRSQERSENLDDLMDRANNLRNTSDIFRRTSVKVTQKTQPKTRKRKILLITIVVGVIALMLTVVGIALLSSGSSDSEKDTSDGALALTTTAPTKN</sequence>
<comment type="subcellular location">
    <subcellularLocation>
        <location evidence="2">Endomembrane system</location>
        <topology evidence="2">Single-pass type IV membrane protein</topology>
    </subcellularLocation>
</comment>
<keyword evidence="3" id="KW-0175">Coiled coil</keyword>
<feature type="region of interest" description="Disordered" evidence="4">
    <location>
        <begin position="97"/>
        <end position="121"/>
    </location>
</feature>
<dbReference type="SUPFAM" id="SSF58038">
    <property type="entry name" value="SNARE fusion complex"/>
    <property type="match status" value="1"/>
</dbReference>
<evidence type="ECO:0000259" key="6">
    <source>
        <dbReference type="PROSITE" id="PS50892"/>
    </source>
</evidence>
<keyword evidence="8" id="KW-1185">Reference proteome</keyword>
<evidence type="ECO:0000256" key="1">
    <source>
        <dbReference type="ARBA" id="ARBA00008025"/>
    </source>
</evidence>
<dbReference type="GO" id="GO:0012505">
    <property type="term" value="C:endomembrane system"/>
    <property type="evidence" value="ECO:0007669"/>
    <property type="project" value="UniProtKB-SubCell"/>
</dbReference>
<evidence type="ECO:0000313" key="7">
    <source>
        <dbReference type="Ensembl" id="ENSSFOP00015058916.1"/>
    </source>
</evidence>
<organism evidence="7 8">
    <name type="scientific">Scleropages formosus</name>
    <name type="common">Asian bonytongue</name>
    <name type="synonym">Osteoglossum formosum</name>
    <dbReference type="NCBI Taxonomy" id="113540"/>
    <lineage>
        <taxon>Eukaryota</taxon>
        <taxon>Metazoa</taxon>
        <taxon>Chordata</taxon>
        <taxon>Craniata</taxon>
        <taxon>Vertebrata</taxon>
        <taxon>Euteleostomi</taxon>
        <taxon>Actinopterygii</taxon>
        <taxon>Neopterygii</taxon>
        <taxon>Teleostei</taxon>
        <taxon>Osteoglossocephala</taxon>
        <taxon>Osteoglossomorpha</taxon>
        <taxon>Osteoglossiformes</taxon>
        <taxon>Osteoglossidae</taxon>
        <taxon>Scleropages</taxon>
    </lineage>
</organism>
<reference evidence="7" key="2">
    <citation type="submission" date="2025-08" db="UniProtKB">
        <authorList>
            <consortium name="Ensembl"/>
        </authorList>
    </citation>
    <scope>IDENTIFICATION</scope>
</reference>
<reference evidence="7 8" key="1">
    <citation type="submission" date="2019-04" db="EMBL/GenBank/DDBJ databases">
        <authorList>
            <consortium name="Wellcome Sanger Institute Data Sharing"/>
        </authorList>
    </citation>
    <scope>NUCLEOTIDE SEQUENCE [LARGE SCALE GENOMIC DNA]</scope>
</reference>
<feature type="transmembrane region" description="Helical" evidence="5">
    <location>
        <begin position="73"/>
        <end position="95"/>
    </location>
</feature>
<dbReference type="Gene3D" id="1.20.5.110">
    <property type="match status" value="1"/>
</dbReference>
<feature type="domain" description="V-SNARE coiled-coil homology" evidence="6">
    <location>
        <begin position="7"/>
        <end position="67"/>
    </location>
</feature>
<dbReference type="InterPro" id="IPR016444">
    <property type="entry name" value="Synaptobrevin/VAMP"/>
</dbReference>